<comment type="caution">
    <text evidence="2">The sequence shown here is derived from an EMBL/GenBank/DDBJ whole genome shotgun (WGS) entry which is preliminary data.</text>
</comment>
<protein>
    <submittedName>
        <fullName evidence="2">Uncharacterized protein</fullName>
    </submittedName>
</protein>
<organism evidence="2">
    <name type="scientific">Sesamum radiatum</name>
    <name type="common">Black benniseed</name>
    <dbReference type="NCBI Taxonomy" id="300843"/>
    <lineage>
        <taxon>Eukaryota</taxon>
        <taxon>Viridiplantae</taxon>
        <taxon>Streptophyta</taxon>
        <taxon>Embryophyta</taxon>
        <taxon>Tracheophyta</taxon>
        <taxon>Spermatophyta</taxon>
        <taxon>Magnoliopsida</taxon>
        <taxon>eudicotyledons</taxon>
        <taxon>Gunneridae</taxon>
        <taxon>Pentapetalae</taxon>
        <taxon>asterids</taxon>
        <taxon>lamiids</taxon>
        <taxon>Lamiales</taxon>
        <taxon>Pedaliaceae</taxon>
        <taxon>Sesamum</taxon>
    </lineage>
</organism>
<dbReference type="EMBL" id="JACGWJ010000029">
    <property type="protein sequence ID" value="KAL0303606.1"/>
    <property type="molecule type" value="Genomic_DNA"/>
</dbReference>
<evidence type="ECO:0000313" key="2">
    <source>
        <dbReference type="EMBL" id="KAL0303606.1"/>
    </source>
</evidence>
<reference evidence="2" key="2">
    <citation type="journal article" date="2024" name="Plant">
        <title>Genomic evolution and insights into agronomic trait innovations of Sesamum species.</title>
        <authorList>
            <person name="Miao H."/>
            <person name="Wang L."/>
            <person name="Qu L."/>
            <person name="Liu H."/>
            <person name="Sun Y."/>
            <person name="Le M."/>
            <person name="Wang Q."/>
            <person name="Wei S."/>
            <person name="Zheng Y."/>
            <person name="Lin W."/>
            <person name="Duan Y."/>
            <person name="Cao H."/>
            <person name="Xiong S."/>
            <person name="Wang X."/>
            <person name="Wei L."/>
            <person name="Li C."/>
            <person name="Ma Q."/>
            <person name="Ju M."/>
            <person name="Zhao R."/>
            <person name="Li G."/>
            <person name="Mu C."/>
            <person name="Tian Q."/>
            <person name="Mei H."/>
            <person name="Zhang T."/>
            <person name="Gao T."/>
            <person name="Zhang H."/>
        </authorList>
    </citation>
    <scope>NUCLEOTIDE SEQUENCE</scope>
    <source>
        <strain evidence="2">G02</strain>
    </source>
</reference>
<gene>
    <name evidence="2" type="ORF">Sradi_6228700</name>
</gene>
<dbReference type="AlphaFoldDB" id="A0AAW2KAU4"/>
<accession>A0AAW2KAU4</accession>
<feature type="region of interest" description="Disordered" evidence="1">
    <location>
        <begin position="1"/>
        <end position="72"/>
    </location>
</feature>
<reference evidence="2" key="1">
    <citation type="submission" date="2020-06" db="EMBL/GenBank/DDBJ databases">
        <authorList>
            <person name="Li T."/>
            <person name="Hu X."/>
            <person name="Zhang T."/>
            <person name="Song X."/>
            <person name="Zhang H."/>
            <person name="Dai N."/>
            <person name="Sheng W."/>
            <person name="Hou X."/>
            <person name="Wei L."/>
        </authorList>
    </citation>
    <scope>NUCLEOTIDE SEQUENCE</scope>
    <source>
        <strain evidence="2">G02</strain>
        <tissue evidence="2">Leaf</tissue>
    </source>
</reference>
<name>A0AAW2KAU4_SESRA</name>
<feature type="compositionally biased region" description="Basic and acidic residues" evidence="1">
    <location>
        <begin position="1"/>
        <end position="26"/>
    </location>
</feature>
<sequence length="72" mass="8317">MSAIARIDRGLEPRPRPPQPWKEKRPWPRTAIADDFVVGPNEDADEDSEEPVATWRTQDRALDNIDQPLARR</sequence>
<evidence type="ECO:0000256" key="1">
    <source>
        <dbReference type="SAM" id="MobiDB-lite"/>
    </source>
</evidence>
<proteinExistence type="predicted"/>